<feature type="region of interest" description="Disordered" evidence="17">
    <location>
        <begin position="373"/>
        <end position="425"/>
    </location>
</feature>
<keyword evidence="13" id="KW-1015">Disulfide bond</keyword>
<name>A0ABR0YB09_HUSHU</name>
<proteinExistence type="predicted"/>
<dbReference type="PROSITE" id="PS00239">
    <property type="entry name" value="RECEPTOR_TYR_KIN_II"/>
    <property type="match status" value="1"/>
</dbReference>
<evidence type="ECO:0000256" key="1">
    <source>
        <dbReference type="ARBA" id="ARBA00004251"/>
    </source>
</evidence>
<keyword evidence="15" id="KW-0325">Glycoprotein</keyword>
<sequence>MGFLRLLYLLIAGAAAVEPDGHFNPALCRYALGMEDGTIRDEDIVATSSWSDSTAAKHGRLSLGNGDGAWCPAGPVYPNNAEFLQVDLKRLHFVTLVATQGRHADGHGNEFARAYRLVYSRNGRTWITWRDRWNNYVVSGNVNTYDIVLKDLGPPIIARYVRFYPMADRVMSVCLRVELYGCEWTDGLKAYTSPISHVMNLPAGPVYLNDSTYDGNIDAGLQYGGLGQLSDGVLGLDDFTEARELRVWPGYDYVGWNREAAGVGFVEMEFEFQERRTFQSMQVHCNNRYQQAVKIFRSVSCLFKPDLLRQWEPEPVSVKVEADVRDPGARTVPVPLEGRSGQMMRCKFYFSDSWLLISEISFITDIGGETPLVKEPPNPAPPAPSVMPGTSPKVETPISSPRPSPAINTTTNRTTLGGHGRLSGMGDMTLNSTVEEEDWAMLTPKAGLPVAKDDNSHTSILVGCLVAIILLLLIVIVIILWRQYWKKILGKAQRRISDDDLRVHLSVPNETVVINNTQNPLSAARYANRYERIQPCEGEQGPSFEAEYQEPSALVRKRPESVLTTDSSALLLNSPAYRLLLSANSPQPPAGKPGGQAKPINTDVGYMEPELLKAPPPYGFPSGAPPPCMSPCSSNSVPHYAEADIINLQGVTGNNTYAVPAVTVDALAGKDIGVGEFPREHLAFKEKLGEGQFGEASATLTVHLCEIDSPQDLVSLEFPFNIRKGRPLLVAVKILRSDATKNARNDFLKEVKILSRLKDPNIIRLLGVCVRDDPLCMITEYMESGDLNQFLSQRQLQDKASSASSMPTISYTTLISMTSQIASGMKYLASLNFVHRDLATRNCLVGEGDTIKIADFGMSRNLYTSDYYRIQGRAVLPIRWMAWECILMGKFTTASDVWAFGVTLWEMLLLCKEQPYNWLTDEQVIENAGEFFRDQGKQIYLPRPEICPQGLFDLMLRCWCRDSKDRPSFVQIQRFLLEEAMNMV</sequence>
<evidence type="ECO:0000256" key="17">
    <source>
        <dbReference type="SAM" id="MobiDB-lite"/>
    </source>
</evidence>
<evidence type="ECO:0000256" key="13">
    <source>
        <dbReference type="ARBA" id="ARBA00023157"/>
    </source>
</evidence>
<keyword evidence="3" id="KW-1003">Cell membrane</keyword>
<dbReference type="InterPro" id="IPR000719">
    <property type="entry name" value="Prot_kinase_dom"/>
</dbReference>
<evidence type="ECO:0000256" key="15">
    <source>
        <dbReference type="ARBA" id="ARBA00023180"/>
    </source>
</evidence>
<evidence type="ECO:0000256" key="11">
    <source>
        <dbReference type="ARBA" id="ARBA00023136"/>
    </source>
</evidence>
<dbReference type="Pfam" id="PF07714">
    <property type="entry name" value="PK_Tyr_Ser-Thr"/>
    <property type="match status" value="1"/>
</dbReference>
<dbReference type="Proteomes" id="UP001369086">
    <property type="component" value="Unassembled WGS sequence"/>
</dbReference>
<evidence type="ECO:0000259" key="20">
    <source>
        <dbReference type="PROSITE" id="PS50011"/>
    </source>
</evidence>
<evidence type="ECO:0000256" key="18">
    <source>
        <dbReference type="SAM" id="Phobius"/>
    </source>
</evidence>
<reference evidence="22 23" key="1">
    <citation type="submission" date="2021-05" db="EMBL/GenBank/DDBJ databases">
        <authorList>
            <person name="Zahm M."/>
            <person name="Klopp C."/>
            <person name="Cabau C."/>
            <person name="Kuhl H."/>
            <person name="Suciu R."/>
            <person name="Ciorpac M."/>
            <person name="Holostenco D."/>
            <person name="Gessner J."/>
            <person name="Wuertz S."/>
            <person name="Hohne C."/>
            <person name="Stock M."/>
            <person name="Gislard M."/>
            <person name="Lluch J."/>
            <person name="Milhes M."/>
            <person name="Lampietro C."/>
            <person name="Lopez Roques C."/>
            <person name="Donnadieu C."/>
            <person name="Du K."/>
            <person name="Schartl M."/>
            <person name="Guiguen Y."/>
        </authorList>
    </citation>
    <scope>NUCLEOTIDE SEQUENCE [LARGE SCALE GENOMIC DNA]</scope>
    <source>
        <strain evidence="22">Hh-F2</strain>
        <tissue evidence="22">Blood</tissue>
    </source>
</reference>
<dbReference type="InterPro" id="IPR008266">
    <property type="entry name" value="Tyr_kinase_AS"/>
</dbReference>
<evidence type="ECO:0000256" key="12">
    <source>
        <dbReference type="ARBA" id="ARBA00023137"/>
    </source>
</evidence>
<dbReference type="InterPro" id="IPR011009">
    <property type="entry name" value="Kinase-like_dom_sf"/>
</dbReference>
<dbReference type="PROSITE" id="PS01285">
    <property type="entry name" value="FA58C_1"/>
    <property type="match status" value="1"/>
</dbReference>
<evidence type="ECO:0000256" key="14">
    <source>
        <dbReference type="ARBA" id="ARBA00023170"/>
    </source>
</evidence>
<keyword evidence="8" id="KW-0418">Kinase</keyword>
<dbReference type="SMART" id="SM00219">
    <property type="entry name" value="TyrKc"/>
    <property type="match status" value="1"/>
</dbReference>
<dbReference type="PRINTS" id="PR00109">
    <property type="entry name" value="TYRKINASE"/>
</dbReference>
<evidence type="ECO:0000256" key="2">
    <source>
        <dbReference type="ARBA" id="ARBA00011902"/>
    </source>
</evidence>
<dbReference type="Pfam" id="PF00754">
    <property type="entry name" value="F5_F8_type_C"/>
    <property type="match status" value="1"/>
</dbReference>
<gene>
    <name evidence="22" type="ORF">HHUSO_G32005</name>
</gene>
<evidence type="ECO:0000259" key="21">
    <source>
        <dbReference type="PROSITE" id="PS50022"/>
    </source>
</evidence>
<accession>A0ABR0YB09</accession>
<evidence type="ECO:0000256" key="3">
    <source>
        <dbReference type="ARBA" id="ARBA00022475"/>
    </source>
</evidence>
<dbReference type="SUPFAM" id="SSF49785">
    <property type="entry name" value="Galactose-binding domain-like"/>
    <property type="match status" value="1"/>
</dbReference>
<dbReference type="PROSITE" id="PS50022">
    <property type="entry name" value="FA58C_3"/>
    <property type="match status" value="1"/>
</dbReference>
<dbReference type="PANTHER" id="PTHR24416">
    <property type="entry name" value="TYROSINE-PROTEIN KINASE RECEPTOR"/>
    <property type="match status" value="1"/>
</dbReference>
<evidence type="ECO:0000256" key="19">
    <source>
        <dbReference type="SAM" id="SignalP"/>
    </source>
</evidence>
<keyword evidence="14" id="KW-0675">Receptor</keyword>
<dbReference type="InterPro" id="IPR048525">
    <property type="entry name" value="DDR1-2_DS-like"/>
</dbReference>
<keyword evidence="9" id="KW-0067">ATP-binding</keyword>
<protein>
    <recommendedName>
        <fullName evidence="2">receptor protein-tyrosine kinase</fullName>
        <ecNumber evidence="2">2.7.10.1</ecNumber>
    </recommendedName>
</protein>
<feature type="chain" id="PRO_5046654937" description="receptor protein-tyrosine kinase" evidence="19">
    <location>
        <begin position="17"/>
        <end position="984"/>
    </location>
</feature>
<dbReference type="Gene3D" id="1.10.510.10">
    <property type="entry name" value="Transferase(Phosphotransferase) domain 1"/>
    <property type="match status" value="1"/>
</dbReference>
<evidence type="ECO:0000256" key="8">
    <source>
        <dbReference type="ARBA" id="ARBA00022777"/>
    </source>
</evidence>
<keyword evidence="12" id="KW-0829">Tyrosine-protein kinase</keyword>
<dbReference type="InterPro" id="IPR002011">
    <property type="entry name" value="Tyr_kinase_rcpt_2_CS"/>
</dbReference>
<keyword evidence="6 19" id="KW-0732">Signal</keyword>
<comment type="caution">
    <text evidence="22">The sequence shown here is derived from an EMBL/GenBank/DDBJ whole genome shotgun (WGS) entry which is preliminary data.</text>
</comment>
<comment type="subcellular location">
    <subcellularLocation>
        <location evidence="1">Cell membrane</location>
        <topology evidence="1">Single-pass type I membrane protein</topology>
    </subcellularLocation>
</comment>
<dbReference type="PROSITE" id="PS00109">
    <property type="entry name" value="PROTEIN_KINASE_TYR"/>
    <property type="match status" value="1"/>
</dbReference>
<keyword evidence="4" id="KW-0808">Transferase</keyword>
<dbReference type="Gene3D" id="2.60.120.1190">
    <property type="match status" value="1"/>
</dbReference>
<evidence type="ECO:0000313" key="22">
    <source>
        <dbReference type="EMBL" id="KAK6469655.1"/>
    </source>
</evidence>
<feature type="compositionally biased region" description="Polar residues" evidence="17">
    <location>
        <begin position="397"/>
        <end position="415"/>
    </location>
</feature>
<feature type="domain" description="F5/8 type C" evidence="21">
    <location>
        <begin position="28"/>
        <end position="182"/>
    </location>
</feature>
<dbReference type="InterPro" id="IPR050122">
    <property type="entry name" value="RTK"/>
</dbReference>
<keyword evidence="10 18" id="KW-1133">Transmembrane helix</keyword>
<dbReference type="SMART" id="SM00231">
    <property type="entry name" value="FA58C"/>
    <property type="match status" value="1"/>
</dbReference>
<dbReference type="EMBL" id="JAHFZB010000038">
    <property type="protein sequence ID" value="KAK6469655.1"/>
    <property type="molecule type" value="Genomic_DNA"/>
</dbReference>
<organism evidence="22 23">
    <name type="scientific">Huso huso</name>
    <name type="common">Beluga</name>
    <name type="synonym">Acipenser huso</name>
    <dbReference type="NCBI Taxonomy" id="61971"/>
    <lineage>
        <taxon>Eukaryota</taxon>
        <taxon>Metazoa</taxon>
        <taxon>Chordata</taxon>
        <taxon>Craniata</taxon>
        <taxon>Vertebrata</taxon>
        <taxon>Euteleostomi</taxon>
        <taxon>Actinopterygii</taxon>
        <taxon>Chondrostei</taxon>
        <taxon>Acipenseriformes</taxon>
        <taxon>Acipenseridae</taxon>
        <taxon>Huso</taxon>
    </lineage>
</organism>
<evidence type="ECO:0000256" key="7">
    <source>
        <dbReference type="ARBA" id="ARBA00022741"/>
    </source>
</evidence>
<dbReference type="Pfam" id="PF21114">
    <property type="entry name" value="DDR1-2_DS-like"/>
    <property type="match status" value="1"/>
</dbReference>
<feature type="transmembrane region" description="Helical" evidence="18">
    <location>
        <begin position="460"/>
        <end position="481"/>
    </location>
</feature>
<dbReference type="CDD" id="cd00057">
    <property type="entry name" value="FA58C"/>
    <property type="match status" value="1"/>
</dbReference>
<dbReference type="InterPro" id="IPR020635">
    <property type="entry name" value="Tyr_kinase_cat_dom"/>
</dbReference>
<evidence type="ECO:0000256" key="5">
    <source>
        <dbReference type="ARBA" id="ARBA00022692"/>
    </source>
</evidence>
<evidence type="ECO:0000256" key="9">
    <source>
        <dbReference type="ARBA" id="ARBA00022840"/>
    </source>
</evidence>
<feature type="compositionally biased region" description="Pro residues" evidence="17">
    <location>
        <begin position="374"/>
        <end position="385"/>
    </location>
</feature>
<dbReference type="InterPro" id="IPR008979">
    <property type="entry name" value="Galactose-bd-like_sf"/>
</dbReference>
<evidence type="ECO:0000313" key="23">
    <source>
        <dbReference type="Proteomes" id="UP001369086"/>
    </source>
</evidence>
<feature type="domain" description="Protein kinase" evidence="20">
    <location>
        <begin position="682"/>
        <end position="976"/>
    </location>
</feature>
<comment type="catalytic activity">
    <reaction evidence="16">
        <text>L-tyrosyl-[protein] + ATP = O-phospho-L-tyrosyl-[protein] + ADP + H(+)</text>
        <dbReference type="Rhea" id="RHEA:10596"/>
        <dbReference type="Rhea" id="RHEA-COMP:10136"/>
        <dbReference type="Rhea" id="RHEA-COMP:20101"/>
        <dbReference type="ChEBI" id="CHEBI:15378"/>
        <dbReference type="ChEBI" id="CHEBI:30616"/>
        <dbReference type="ChEBI" id="CHEBI:46858"/>
        <dbReference type="ChEBI" id="CHEBI:61978"/>
        <dbReference type="ChEBI" id="CHEBI:456216"/>
        <dbReference type="EC" id="2.7.10.1"/>
    </reaction>
</comment>
<dbReference type="InterPro" id="IPR000421">
    <property type="entry name" value="FA58C"/>
</dbReference>
<evidence type="ECO:0000256" key="4">
    <source>
        <dbReference type="ARBA" id="ARBA00022679"/>
    </source>
</evidence>
<dbReference type="SUPFAM" id="SSF56112">
    <property type="entry name" value="Protein kinase-like (PK-like)"/>
    <property type="match status" value="1"/>
</dbReference>
<dbReference type="PROSITE" id="PS50011">
    <property type="entry name" value="PROTEIN_KINASE_DOM"/>
    <property type="match status" value="1"/>
</dbReference>
<dbReference type="InterPro" id="IPR001245">
    <property type="entry name" value="Ser-Thr/Tyr_kinase_cat_dom"/>
</dbReference>
<dbReference type="Gene3D" id="2.60.120.260">
    <property type="entry name" value="Galactose-binding domain-like"/>
    <property type="match status" value="1"/>
</dbReference>
<dbReference type="EC" id="2.7.10.1" evidence="2"/>
<keyword evidence="11 18" id="KW-0472">Membrane</keyword>
<evidence type="ECO:0000256" key="10">
    <source>
        <dbReference type="ARBA" id="ARBA00022989"/>
    </source>
</evidence>
<feature type="signal peptide" evidence="19">
    <location>
        <begin position="1"/>
        <end position="16"/>
    </location>
</feature>
<keyword evidence="7" id="KW-0547">Nucleotide-binding</keyword>
<keyword evidence="23" id="KW-1185">Reference proteome</keyword>
<evidence type="ECO:0000256" key="6">
    <source>
        <dbReference type="ARBA" id="ARBA00022729"/>
    </source>
</evidence>
<evidence type="ECO:0000256" key="16">
    <source>
        <dbReference type="ARBA" id="ARBA00051243"/>
    </source>
</evidence>
<dbReference type="PANTHER" id="PTHR24416:SF333">
    <property type="entry name" value="EPITHELIAL DISCOIDIN DOMAIN-CONTAINING RECEPTOR 1"/>
    <property type="match status" value="1"/>
</dbReference>
<keyword evidence="5 18" id="KW-0812">Transmembrane</keyword>
<dbReference type="Gene3D" id="3.30.200.20">
    <property type="entry name" value="Phosphorylase Kinase, domain 1"/>
    <property type="match status" value="1"/>
</dbReference>
<dbReference type="PROSITE" id="PS01286">
    <property type="entry name" value="FA58C_2"/>
    <property type="match status" value="1"/>
</dbReference>